<dbReference type="Proteomes" id="UP000001947">
    <property type="component" value="Chromosome"/>
</dbReference>
<evidence type="ECO:0000259" key="5">
    <source>
        <dbReference type="PROSITE" id="PS50011"/>
    </source>
</evidence>
<proteinExistence type="predicted"/>
<evidence type="ECO:0000313" key="7">
    <source>
        <dbReference type="Proteomes" id="UP000001947"/>
    </source>
</evidence>
<dbReference type="SUPFAM" id="SSF56112">
    <property type="entry name" value="Protein kinase-like (PK-like)"/>
    <property type="match status" value="1"/>
</dbReference>
<keyword evidence="1 3" id="KW-0547">Nucleotide-binding</keyword>
<feature type="domain" description="Protein kinase" evidence="5">
    <location>
        <begin position="42"/>
        <end position="309"/>
    </location>
</feature>
<dbReference type="InterPro" id="IPR017441">
    <property type="entry name" value="Protein_kinase_ATP_BS"/>
</dbReference>
<dbReference type="Gene3D" id="3.30.200.20">
    <property type="entry name" value="Phosphorylase Kinase, domain 1"/>
    <property type="match status" value="1"/>
</dbReference>
<keyword evidence="4" id="KW-0812">Transmembrane</keyword>
<keyword evidence="4" id="KW-1133">Transmembrane helix</keyword>
<organism evidence="6 7">
    <name type="scientific">Saccharophagus degradans (strain 2-40 / ATCC 43961 / DSM 17024)</name>
    <dbReference type="NCBI Taxonomy" id="203122"/>
    <lineage>
        <taxon>Bacteria</taxon>
        <taxon>Pseudomonadati</taxon>
        <taxon>Pseudomonadota</taxon>
        <taxon>Gammaproteobacteria</taxon>
        <taxon>Cellvibrionales</taxon>
        <taxon>Cellvibrionaceae</taxon>
        <taxon>Saccharophagus</taxon>
    </lineage>
</organism>
<evidence type="ECO:0000256" key="1">
    <source>
        <dbReference type="ARBA" id="ARBA00022741"/>
    </source>
</evidence>
<dbReference type="PANTHER" id="PTHR24361">
    <property type="entry name" value="MITOGEN-ACTIVATED KINASE KINASE KINASE"/>
    <property type="match status" value="1"/>
</dbReference>
<reference evidence="6 7" key="1">
    <citation type="journal article" date="2008" name="PLoS Genet.">
        <title>Complete genome sequence of the complex carbohydrate-degrading marine bacterium, Saccharophagus degradans strain 2-40 T.</title>
        <authorList>
            <person name="Weiner R.M."/>
            <person name="Taylor L.E.II."/>
            <person name="Henrissat B."/>
            <person name="Hauser L."/>
            <person name="Land M."/>
            <person name="Coutinho P.M."/>
            <person name="Rancurel C."/>
            <person name="Saunders E.H."/>
            <person name="Longmire A.G."/>
            <person name="Zhang H."/>
            <person name="Bayer E.A."/>
            <person name="Gilbert H.J."/>
            <person name="Larimer F."/>
            <person name="Zhulin I.B."/>
            <person name="Ekborg N.A."/>
            <person name="Lamed R."/>
            <person name="Richardson P.M."/>
            <person name="Borovok I."/>
            <person name="Hutcheson S."/>
        </authorList>
    </citation>
    <scope>NUCLEOTIDE SEQUENCE [LARGE SCALE GENOMIC DNA]</scope>
    <source>
        <strain evidence="7">2-40 / ATCC 43961 / DSM 17024</strain>
    </source>
</reference>
<dbReference type="KEGG" id="sde:Sde_1527"/>
<keyword evidence="7" id="KW-1185">Reference proteome</keyword>
<dbReference type="InterPro" id="IPR008271">
    <property type="entry name" value="Ser/Thr_kinase_AS"/>
</dbReference>
<dbReference type="InterPro" id="IPR011009">
    <property type="entry name" value="Kinase-like_dom_sf"/>
</dbReference>
<feature type="transmembrane region" description="Helical" evidence="4">
    <location>
        <begin position="313"/>
        <end position="335"/>
    </location>
</feature>
<protein>
    <submittedName>
        <fullName evidence="6">Protein kinase</fullName>
    </submittedName>
</protein>
<evidence type="ECO:0000256" key="4">
    <source>
        <dbReference type="SAM" id="Phobius"/>
    </source>
</evidence>
<dbReference type="eggNOG" id="COG0515">
    <property type="taxonomic scope" value="Bacteria"/>
</dbReference>
<dbReference type="HOGENOM" id="CLU_417304_0_0_6"/>
<dbReference type="STRING" id="203122.Sde_1527"/>
<keyword evidence="6" id="KW-0418">Kinase</keyword>
<evidence type="ECO:0000256" key="3">
    <source>
        <dbReference type="PROSITE-ProRule" id="PRU10141"/>
    </source>
</evidence>
<gene>
    <name evidence="6" type="ordered locus">Sde_1527</name>
</gene>
<dbReference type="GO" id="GO:0004674">
    <property type="term" value="F:protein serine/threonine kinase activity"/>
    <property type="evidence" value="ECO:0007669"/>
    <property type="project" value="TreeGrafter"/>
</dbReference>
<sequence>MELDKKRKMEAATDLKNIDTQKIEQLPSGIQLAEGTILLGRYMLMRQIGQGGTSSVYRVRDMLAVLGGDESESHIAAKIVKVPPASASNHEQQMMLREALTTRHLAHPNILKVYDYHQDGDLYFVTMELIEGESLADLVARKPNKKLAYKQVKAIISAVAAGLTEAHQNGVIHSDVKPSNILISESGEIKVIDFATARSYIDARVKGQKIDDGANYYGFTLAYASPQTIADEPASPSDDVFSLACIVYELLSGKHPYARKPTSTIAKKYVPPRPKEIGLFQWLVLRKGLSLVASKRYSSINEFVSRLFFAKNLLPYATVFTGIAVGLVLGVSSLISAVNAYIDTRSAHESAYQQLSYQQQLVSSLLANLPENSASLVQRLQGVEGAERQVVLASIKGGILDKLSAQAKNVLGYSAASVQASHFDSFLAHASGYKAIFPDSNKLLGLLADVESERNAYALGLQHQYYSFWQTTNFSQADARHLDLLQEKILSFDPVFEVVLGADVTSMILNKVDDAIANNNISQLAQINAFINGVGKPHFEFLLPEQLRALSNAVLVTNYLAGLKIDTADAGEYPIEATLYFIKEDLKALESSIADLWFDKDMAAVSDSLLALVTDFAIPADSPVMTSIQQKLLEKLEGKLKFHKRKGNSESIVVIQGLIDKHKAVNSSQAVL</sequence>
<evidence type="ECO:0000256" key="2">
    <source>
        <dbReference type="ARBA" id="ARBA00022840"/>
    </source>
</evidence>
<keyword evidence="6" id="KW-0808">Transferase</keyword>
<dbReference type="GO" id="GO:0005524">
    <property type="term" value="F:ATP binding"/>
    <property type="evidence" value="ECO:0007669"/>
    <property type="project" value="UniProtKB-UniRule"/>
</dbReference>
<dbReference type="AlphaFoldDB" id="Q21KJ0"/>
<evidence type="ECO:0000313" key="6">
    <source>
        <dbReference type="EMBL" id="ABD80789.1"/>
    </source>
</evidence>
<name>Q21KJ0_SACD2</name>
<dbReference type="EMBL" id="CP000282">
    <property type="protein sequence ID" value="ABD80789.1"/>
    <property type="molecule type" value="Genomic_DNA"/>
</dbReference>
<dbReference type="InterPro" id="IPR000719">
    <property type="entry name" value="Prot_kinase_dom"/>
</dbReference>
<keyword evidence="4" id="KW-0472">Membrane</keyword>
<keyword evidence="2 3" id="KW-0067">ATP-binding</keyword>
<dbReference type="CDD" id="cd14014">
    <property type="entry name" value="STKc_PknB_like"/>
    <property type="match status" value="1"/>
</dbReference>
<dbReference type="InterPro" id="IPR053235">
    <property type="entry name" value="Ser_Thr_kinase"/>
</dbReference>
<dbReference type="PROSITE" id="PS00107">
    <property type="entry name" value="PROTEIN_KINASE_ATP"/>
    <property type="match status" value="1"/>
</dbReference>
<dbReference type="SMART" id="SM00220">
    <property type="entry name" value="S_TKc"/>
    <property type="match status" value="1"/>
</dbReference>
<dbReference type="PROSITE" id="PS00108">
    <property type="entry name" value="PROTEIN_KINASE_ST"/>
    <property type="match status" value="1"/>
</dbReference>
<dbReference type="Pfam" id="PF00069">
    <property type="entry name" value="Pkinase"/>
    <property type="match status" value="1"/>
</dbReference>
<dbReference type="PROSITE" id="PS50011">
    <property type="entry name" value="PROTEIN_KINASE_DOM"/>
    <property type="match status" value="1"/>
</dbReference>
<accession>Q21KJ0</accession>
<feature type="binding site" evidence="3">
    <location>
        <position position="78"/>
    </location>
    <ligand>
        <name>ATP</name>
        <dbReference type="ChEBI" id="CHEBI:30616"/>
    </ligand>
</feature>
<dbReference type="GO" id="GO:0005737">
    <property type="term" value="C:cytoplasm"/>
    <property type="evidence" value="ECO:0007669"/>
    <property type="project" value="TreeGrafter"/>
</dbReference>
<dbReference type="Gene3D" id="1.10.510.10">
    <property type="entry name" value="Transferase(Phosphotransferase) domain 1"/>
    <property type="match status" value="1"/>
</dbReference>